<dbReference type="Pfam" id="PF02179">
    <property type="entry name" value="BAG"/>
    <property type="match status" value="1"/>
</dbReference>
<dbReference type="InterPro" id="IPR036533">
    <property type="entry name" value="BAG_dom_sf"/>
</dbReference>
<dbReference type="GO" id="GO:0051087">
    <property type="term" value="F:protein-folding chaperone binding"/>
    <property type="evidence" value="ECO:0007669"/>
    <property type="project" value="InterPro"/>
</dbReference>
<feature type="domain" description="BAG" evidence="1">
    <location>
        <begin position="104"/>
        <end position="158"/>
    </location>
</feature>
<sequence length="167" mass="18577">MNPTHTRSLSSLLSFTLPAHIKDDSAMLTSVGIHPYCTVELFGDQVNKDQVDQRTGSGNPEEYALIQKIETIQNNLDNLLAVIAEYEQMILDAPPTPLDDSLKKKLQDKGIYCSEGLMQALIRLDSVECPMAFEAARAQRKISVRLVQKHLDRVDGLRSQAKTLIAV</sequence>
<evidence type="ECO:0000313" key="3">
    <source>
        <dbReference type="Proteomes" id="UP000242146"/>
    </source>
</evidence>
<evidence type="ECO:0000313" key="2">
    <source>
        <dbReference type="EMBL" id="ORX50572.1"/>
    </source>
</evidence>
<dbReference type="OrthoDB" id="417450at2759"/>
<comment type="caution">
    <text evidence="2">The sequence shown here is derived from an EMBL/GenBank/DDBJ whole genome shotgun (WGS) entry which is preliminary data.</text>
</comment>
<evidence type="ECO:0000259" key="1">
    <source>
        <dbReference type="PROSITE" id="PS51035"/>
    </source>
</evidence>
<dbReference type="Gene3D" id="1.20.58.120">
    <property type="entry name" value="BAG domain"/>
    <property type="match status" value="1"/>
</dbReference>
<dbReference type="STRING" id="101127.A0A1X2GCH0"/>
<dbReference type="InterPro" id="IPR003103">
    <property type="entry name" value="BAG_domain"/>
</dbReference>
<proteinExistence type="predicted"/>
<dbReference type="SUPFAM" id="SSF63491">
    <property type="entry name" value="BAG domain"/>
    <property type="match status" value="1"/>
</dbReference>
<name>A0A1X2GCH0_9FUNG</name>
<organism evidence="2 3">
    <name type="scientific">Hesseltinella vesiculosa</name>
    <dbReference type="NCBI Taxonomy" id="101127"/>
    <lineage>
        <taxon>Eukaryota</taxon>
        <taxon>Fungi</taxon>
        <taxon>Fungi incertae sedis</taxon>
        <taxon>Mucoromycota</taxon>
        <taxon>Mucoromycotina</taxon>
        <taxon>Mucoromycetes</taxon>
        <taxon>Mucorales</taxon>
        <taxon>Cunninghamellaceae</taxon>
        <taxon>Hesseltinella</taxon>
    </lineage>
</organism>
<reference evidence="2 3" key="1">
    <citation type="submission" date="2016-07" db="EMBL/GenBank/DDBJ databases">
        <title>Pervasive Adenine N6-methylation of Active Genes in Fungi.</title>
        <authorList>
            <consortium name="DOE Joint Genome Institute"/>
            <person name="Mondo S.J."/>
            <person name="Dannebaum R.O."/>
            <person name="Kuo R.C."/>
            <person name="Labutti K."/>
            <person name="Haridas S."/>
            <person name="Kuo A."/>
            <person name="Salamov A."/>
            <person name="Ahrendt S.R."/>
            <person name="Lipzen A."/>
            <person name="Sullivan W."/>
            <person name="Andreopoulos W.B."/>
            <person name="Clum A."/>
            <person name="Lindquist E."/>
            <person name="Daum C."/>
            <person name="Ramamoorthy G.K."/>
            <person name="Gryganskyi A."/>
            <person name="Culley D."/>
            <person name="Magnuson J.K."/>
            <person name="James T.Y."/>
            <person name="O'Malley M.A."/>
            <person name="Stajich J.E."/>
            <person name="Spatafora J.W."/>
            <person name="Visel A."/>
            <person name="Grigoriev I.V."/>
        </authorList>
    </citation>
    <scope>NUCLEOTIDE SEQUENCE [LARGE SCALE GENOMIC DNA]</scope>
    <source>
        <strain evidence="2 3">NRRL 3301</strain>
    </source>
</reference>
<dbReference type="PROSITE" id="PS51035">
    <property type="entry name" value="BAG"/>
    <property type="match status" value="1"/>
</dbReference>
<accession>A0A1X2GCH0</accession>
<dbReference type="AlphaFoldDB" id="A0A1X2GCH0"/>
<protein>
    <recommendedName>
        <fullName evidence="1">BAG domain-containing protein</fullName>
    </recommendedName>
</protein>
<dbReference type="Proteomes" id="UP000242146">
    <property type="component" value="Unassembled WGS sequence"/>
</dbReference>
<dbReference type="EMBL" id="MCGT01000023">
    <property type="protein sequence ID" value="ORX50572.1"/>
    <property type="molecule type" value="Genomic_DNA"/>
</dbReference>
<gene>
    <name evidence="2" type="ORF">DM01DRAFT_250646</name>
</gene>
<keyword evidence="3" id="KW-1185">Reference proteome</keyword>